<comment type="caution">
    <text evidence="1">The sequence shown here is derived from an EMBL/GenBank/DDBJ whole genome shotgun (WGS) entry which is preliminary data.</text>
</comment>
<dbReference type="GeneID" id="38776169"/>
<proteinExistence type="predicted"/>
<dbReference type="OrthoDB" id="613763at2759"/>
<dbReference type="EMBL" id="BFAD01000002">
    <property type="protein sequence ID" value="GBE79252.1"/>
    <property type="molecule type" value="Genomic_DNA"/>
</dbReference>
<organism evidence="1 2">
    <name type="scientific">Sparassis crispa</name>
    <dbReference type="NCBI Taxonomy" id="139825"/>
    <lineage>
        <taxon>Eukaryota</taxon>
        <taxon>Fungi</taxon>
        <taxon>Dikarya</taxon>
        <taxon>Basidiomycota</taxon>
        <taxon>Agaricomycotina</taxon>
        <taxon>Agaricomycetes</taxon>
        <taxon>Polyporales</taxon>
        <taxon>Sparassidaceae</taxon>
        <taxon>Sparassis</taxon>
    </lineage>
</organism>
<evidence type="ECO:0000313" key="2">
    <source>
        <dbReference type="Proteomes" id="UP000287166"/>
    </source>
</evidence>
<evidence type="ECO:0008006" key="3">
    <source>
        <dbReference type="Google" id="ProtNLM"/>
    </source>
</evidence>
<dbReference type="STRING" id="139825.A0A401GAR4"/>
<name>A0A401GAR4_9APHY</name>
<dbReference type="AlphaFoldDB" id="A0A401GAR4"/>
<sequence>MSLLAVLPAELLDAICEPLSGHSSSLAALARTCAALAPSATRVLYCSISVNAYARTLPAVLTLAARPSLAALVRCFSIILDDSTELPLFPAYYVQLRTALAYMHNLSHLDVLVPALASWVLAPPGSQPSPIYTHLEYFACAFPLDSCTSAFLARTPALRALQLSASPSPTPVLLPSTYIPLLSSYTGPASLLPLLSSRPLTALHLAGDLASEDVFSQAEASLAEDEHGPAGARVQVLSAITSGAPAEFLAALARAYPALVCLRVMTTCAFWDTPDMTCYTRIASILASLPNLAAFELSGMHWEARPKASSPGPEKEWISPPVTPRTAHELAADPALAVEGRESELAAEFAAWGYY</sequence>
<dbReference type="RefSeq" id="XP_027610165.1">
    <property type="nucleotide sequence ID" value="XM_027754364.1"/>
</dbReference>
<accession>A0A401GAR4</accession>
<protein>
    <recommendedName>
        <fullName evidence="3">F-box domain-containing protein</fullName>
    </recommendedName>
</protein>
<keyword evidence="2" id="KW-1185">Reference proteome</keyword>
<gene>
    <name evidence="1" type="ORF">SCP_0204490</name>
</gene>
<evidence type="ECO:0000313" key="1">
    <source>
        <dbReference type="EMBL" id="GBE79252.1"/>
    </source>
</evidence>
<dbReference type="Proteomes" id="UP000287166">
    <property type="component" value="Unassembled WGS sequence"/>
</dbReference>
<dbReference type="InParanoid" id="A0A401GAR4"/>
<reference evidence="1 2" key="1">
    <citation type="journal article" date="2018" name="Sci. Rep.">
        <title>Genome sequence of the cauliflower mushroom Sparassis crispa (Hanabiratake) and its association with beneficial usage.</title>
        <authorList>
            <person name="Kiyama R."/>
            <person name="Furutani Y."/>
            <person name="Kawaguchi K."/>
            <person name="Nakanishi T."/>
        </authorList>
    </citation>
    <scope>NUCLEOTIDE SEQUENCE [LARGE SCALE GENOMIC DNA]</scope>
</reference>